<keyword evidence="3" id="KW-1185">Reference proteome</keyword>
<dbReference type="AlphaFoldDB" id="A0A1C7D768"/>
<dbReference type="InterPro" id="IPR013096">
    <property type="entry name" value="Cupin_2"/>
</dbReference>
<organism evidence="2 3">
    <name type="scientific">Paraurantiacibacter namhicola</name>
    <dbReference type="NCBI Taxonomy" id="645517"/>
    <lineage>
        <taxon>Bacteria</taxon>
        <taxon>Pseudomonadati</taxon>
        <taxon>Pseudomonadota</taxon>
        <taxon>Alphaproteobacteria</taxon>
        <taxon>Sphingomonadales</taxon>
        <taxon>Erythrobacteraceae</taxon>
        <taxon>Paraurantiacibacter</taxon>
    </lineage>
</organism>
<reference evidence="2 3" key="1">
    <citation type="submission" date="2016-07" db="EMBL/GenBank/DDBJ databases">
        <title>Complete genome sequence of Altererythrobacter namhicola JCM 16345T, containing esterase-encoding genes.</title>
        <authorList>
            <person name="Cheng H."/>
            <person name="Wu Y.-H."/>
            <person name="Jian S.-L."/>
            <person name="Huo Y.-Y."/>
            <person name="Wang C.-S."/>
            <person name="Xu X.-W."/>
        </authorList>
    </citation>
    <scope>NUCLEOTIDE SEQUENCE [LARGE SCALE GENOMIC DNA]</scope>
    <source>
        <strain evidence="2 3">JCM 16345</strain>
    </source>
</reference>
<evidence type="ECO:0000259" key="1">
    <source>
        <dbReference type="Pfam" id="PF07883"/>
    </source>
</evidence>
<dbReference type="Proteomes" id="UP000092698">
    <property type="component" value="Chromosome"/>
</dbReference>
<evidence type="ECO:0000313" key="3">
    <source>
        <dbReference type="Proteomes" id="UP000092698"/>
    </source>
</evidence>
<dbReference type="Gene3D" id="2.60.120.10">
    <property type="entry name" value="Jelly Rolls"/>
    <property type="match status" value="1"/>
</dbReference>
<dbReference type="RefSeq" id="WP_067786440.1">
    <property type="nucleotide sequence ID" value="NZ_CP016545.1"/>
</dbReference>
<dbReference type="InterPro" id="IPR011051">
    <property type="entry name" value="RmlC_Cupin_sf"/>
</dbReference>
<accession>A0A1C7D768</accession>
<dbReference type="SUPFAM" id="SSF51182">
    <property type="entry name" value="RmlC-like cupins"/>
    <property type="match status" value="1"/>
</dbReference>
<protein>
    <submittedName>
        <fullName evidence="2">Cupin domain protein</fullName>
    </submittedName>
</protein>
<dbReference type="STRING" id="645517.A6F65_00988"/>
<feature type="domain" description="Cupin type-2" evidence="1">
    <location>
        <begin position="35"/>
        <end position="88"/>
    </location>
</feature>
<dbReference type="InterPro" id="IPR014710">
    <property type="entry name" value="RmlC-like_jellyroll"/>
</dbReference>
<dbReference type="KEGG" id="anh:A6F65_00988"/>
<proteinExistence type="predicted"/>
<sequence length="107" mass="11883">MSDWLATLADFEGGLAATPEPFFAGLAHGTMTVELFRPEGEDTQQPHAQDELYIIRRGRSEFLRGGERVSVGEGDSLFVPAGMDHRFVDFSDDFDTWVVFWGPEGGE</sequence>
<dbReference type="CDD" id="cd02208">
    <property type="entry name" value="cupin_RmlC-like"/>
    <property type="match status" value="1"/>
</dbReference>
<gene>
    <name evidence="2" type="ORF">A6F65_00988</name>
</gene>
<evidence type="ECO:0000313" key="2">
    <source>
        <dbReference type="EMBL" id="ANU07298.1"/>
    </source>
</evidence>
<dbReference type="EMBL" id="CP016545">
    <property type="protein sequence ID" value="ANU07298.1"/>
    <property type="molecule type" value="Genomic_DNA"/>
</dbReference>
<dbReference type="Pfam" id="PF07883">
    <property type="entry name" value="Cupin_2"/>
    <property type="match status" value="1"/>
</dbReference>
<name>A0A1C7D768_9SPHN</name>